<sequence length="157" mass="18031">MFMLVNAWDGWDSESYAPPPYILRHCKVIIFHGSAGLKKREYVAEISRLTLADTVGFWLQLWINSTAPRALVMLGILACLALSHSCSALSHLPRRWCHFCPSIVLEIGQLVRLNCLIRRKEDFEIVDCSAQVNFHHPYNNLHLYLRDKLGIRSLTAR</sequence>
<evidence type="ECO:0000313" key="1">
    <source>
        <dbReference type="EMBL" id="KAL2836050.1"/>
    </source>
</evidence>
<reference evidence="1 2" key="1">
    <citation type="submission" date="2024-07" db="EMBL/GenBank/DDBJ databases">
        <title>Section-level genome sequencing and comparative genomics of Aspergillus sections Usti and Cavernicolus.</title>
        <authorList>
            <consortium name="Lawrence Berkeley National Laboratory"/>
            <person name="Nybo J.L."/>
            <person name="Vesth T.C."/>
            <person name="Theobald S."/>
            <person name="Frisvad J.C."/>
            <person name="Larsen T.O."/>
            <person name="Kjaerboelling I."/>
            <person name="Rothschild-Mancinelli K."/>
            <person name="Lyhne E.K."/>
            <person name="Kogle M.E."/>
            <person name="Barry K."/>
            <person name="Clum A."/>
            <person name="Na H."/>
            <person name="Ledsgaard L."/>
            <person name="Lin J."/>
            <person name="Lipzen A."/>
            <person name="Kuo A."/>
            <person name="Riley R."/>
            <person name="Mondo S."/>
            <person name="Labutti K."/>
            <person name="Haridas S."/>
            <person name="Pangalinan J."/>
            <person name="Salamov A.A."/>
            <person name="Simmons B.A."/>
            <person name="Magnuson J.K."/>
            <person name="Chen J."/>
            <person name="Drula E."/>
            <person name="Henrissat B."/>
            <person name="Wiebenga A."/>
            <person name="Lubbers R.J."/>
            <person name="Gomes A.C."/>
            <person name="Makela M.R."/>
            <person name="Stajich J."/>
            <person name="Grigoriev I.V."/>
            <person name="Mortensen U.H."/>
            <person name="De Vries R.P."/>
            <person name="Baker S.E."/>
            <person name="Andersen M.R."/>
        </authorList>
    </citation>
    <scope>NUCLEOTIDE SEQUENCE [LARGE SCALE GENOMIC DNA]</scope>
    <source>
        <strain evidence="1 2">CBS 123904</strain>
    </source>
</reference>
<name>A0ABR4J7P4_9EURO</name>
<dbReference type="EMBL" id="JBFXLU010000186">
    <property type="protein sequence ID" value="KAL2836050.1"/>
    <property type="molecule type" value="Genomic_DNA"/>
</dbReference>
<gene>
    <name evidence="1" type="ORF">BJY01DRAFT_222594</name>
</gene>
<protein>
    <submittedName>
        <fullName evidence="1">Uncharacterized protein</fullName>
    </submittedName>
</protein>
<accession>A0ABR4J7P4</accession>
<proteinExistence type="predicted"/>
<evidence type="ECO:0000313" key="2">
    <source>
        <dbReference type="Proteomes" id="UP001610446"/>
    </source>
</evidence>
<comment type="caution">
    <text evidence="1">The sequence shown here is derived from an EMBL/GenBank/DDBJ whole genome shotgun (WGS) entry which is preliminary data.</text>
</comment>
<organism evidence="1 2">
    <name type="scientific">Aspergillus pseudoustus</name>
    <dbReference type="NCBI Taxonomy" id="1810923"/>
    <lineage>
        <taxon>Eukaryota</taxon>
        <taxon>Fungi</taxon>
        <taxon>Dikarya</taxon>
        <taxon>Ascomycota</taxon>
        <taxon>Pezizomycotina</taxon>
        <taxon>Eurotiomycetes</taxon>
        <taxon>Eurotiomycetidae</taxon>
        <taxon>Eurotiales</taxon>
        <taxon>Aspergillaceae</taxon>
        <taxon>Aspergillus</taxon>
        <taxon>Aspergillus subgen. Nidulantes</taxon>
    </lineage>
</organism>
<keyword evidence="2" id="KW-1185">Reference proteome</keyword>
<dbReference type="Proteomes" id="UP001610446">
    <property type="component" value="Unassembled WGS sequence"/>
</dbReference>